<reference evidence="1" key="1">
    <citation type="journal article" date="2020" name="Nature">
        <title>Giant virus diversity and host interactions through global metagenomics.</title>
        <authorList>
            <person name="Schulz F."/>
            <person name="Roux S."/>
            <person name="Paez-Espino D."/>
            <person name="Jungbluth S."/>
            <person name="Walsh D.A."/>
            <person name="Denef V.J."/>
            <person name="McMahon K.D."/>
            <person name="Konstantinidis K.T."/>
            <person name="Eloe-Fadrosh E.A."/>
            <person name="Kyrpides N.C."/>
            <person name="Woyke T."/>
        </authorList>
    </citation>
    <scope>NUCLEOTIDE SEQUENCE</scope>
    <source>
        <strain evidence="1">GVMAG-S-3300013014-104</strain>
    </source>
</reference>
<dbReference type="AlphaFoldDB" id="A0A6C0KM20"/>
<accession>A0A6C0KM20</accession>
<sequence length="301" mass="36793">MNFNFNLKKNNEISNNNKNNKFHNNSSKLITFSTCWYILKSKFSVKQYVIWIKNLLSIAKNFNLVIYTNKESAIYLFQIVDKKKENIKIIIKPLEEFHNYKYKDYWIKNHITSNLDLHKVIDWKLNMLWNEKIFFIQDTIKNQYFKTMFYGWCDIGYFRNRALDLHTNNLKNWPNPLKLLKNPFNRTCIQYGCVENNNLKIMKISSNIRNHYKENLKSPPNIDYNDPCFAGGFFILPEILVNYYARLYDEKLIYYFINEFFIKDDQTIVADIIFQNKKLFYIYKEEDFRFDNWFMFQRMLL</sequence>
<organism evidence="1">
    <name type="scientific">viral metagenome</name>
    <dbReference type="NCBI Taxonomy" id="1070528"/>
    <lineage>
        <taxon>unclassified sequences</taxon>
        <taxon>metagenomes</taxon>
        <taxon>organismal metagenomes</taxon>
    </lineage>
</organism>
<proteinExistence type="predicted"/>
<evidence type="ECO:0000313" key="1">
    <source>
        <dbReference type="EMBL" id="QHU19072.1"/>
    </source>
</evidence>
<dbReference type="EMBL" id="MN740944">
    <property type="protein sequence ID" value="QHU19072.1"/>
    <property type="molecule type" value="Genomic_DNA"/>
</dbReference>
<name>A0A6C0KM20_9ZZZZ</name>
<protein>
    <submittedName>
        <fullName evidence="1">Uncharacterized protein</fullName>
    </submittedName>
</protein>